<sequence length="42" mass="4836">MDLFSNLIPFLTYKNNYVILNFAPIDLCKIGEKEGTKVPFNN</sequence>
<accession>A0A0W8FYF9</accession>
<name>A0A0W8FYF9_9ZZZZ</name>
<proteinExistence type="predicted"/>
<dbReference type="AlphaFoldDB" id="A0A0W8FYF9"/>
<evidence type="ECO:0000313" key="1">
    <source>
        <dbReference type="EMBL" id="KUG25801.1"/>
    </source>
</evidence>
<organism evidence="1">
    <name type="scientific">hydrocarbon metagenome</name>
    <dbReference type="NCBI Taxonomy" id="938273"/>
    <lineage>
        <taxon>unclassified sequences</taxon>
        <taxon>metagenomes</taxon>
        <taxon>ecological metagenomes</taxon>
    </lineage>
</organism>
<gene>
    <name evidence="1" type="ORF">ASZ90_004370</name>
</gene>
<protein>
    <submittedName>
        <fullName evidence="1">Uncharacterized protein</fullName>
    </submittedName>
</protein>
<reference evidence="1" key="1">
    <citation type="journal article" date="2015" name="Proc. Natl. Acad. Sci. U.S.A.">
        <title>Networks of energetic and metabolic interactions define dynamics in microbial communities.</title>
        <authorList>
            <person name="Embree M."/>
            <person name="Liu J.K."/>
            <person name="Al-Bassam M.M."/>
            <person name="Zengler K."/>
        </authorList>
    </citation>
    <scope>NUCLEOTIDE SEQUENCE</scope>
</reference>
<comment type="caution">
    <text evidence="1">The sequence shown here is derived from an EMBL/GenBank/DDBJ whole genome shotgun (WGS) entry which is preliminary data.</text>
</comment>
<dbReference type="EMBL" id="LNQE01000597">
    <property type="protein sequence ID" value="KUG25801.1"/>
    <property type="molecule type" value="Genomic_DNA"/>
</dbReference>